<evidence type="ECO:0000256" key="10">
    <source>
        <dbReference type="SAM" id="Phobius"/>
    </source>
</evidence>
<dbReference type="EMBL" id="LT960611">
    <property type="protein sequence ID" value="SON51078.1"/>
    <property type="molecule type" value="Genomic_DNA"/>
</dbReference>
<evidence type="ECO:0000256" key="4">
    <source>
        <dbReference type="ARBA" id="ARBA00022475"/>
    </source>
</evidence>
<sequence length="215" mass="24663">MKKRKLNQGFTLIEVLVAITVFASLSMAAYQVVNQVQRSNALSLEKTTRLQQLQRSLVFMDNDFRQIALRQYRTDGEAPSKQLLQYDDYLLDSDSKGIVFSRLGWQNPQQIFPRGEVTKVGYRVRDEKLERVWWRYADTPAGQDPIFRPILNDVESFTATFYDGSAWVKEWNKANKLPAAVSIVLKLKDYGEVERIYLTPAGQLEANGSEADDES</sequence>
<keyword evidence="7 10" id="KW-0812">Transmembrane</keyword>
<dbReference type="Gene3D" id="3.10.610.10">
    <property type="entry name" value="GSPII I/J protein-like"/>
    <property type="match status" value="1"/>
</dbReference>
<evidence type="ECO:0000256" key="9">
    <source>
        <dbReference type="ARBA" id="ARBA00023136"/>
    </source>
</evidence>
<dbReference type="PROSITE" id="PS00409">
    <property type="entry name" value="PROKAR_NTER_METHYL"/>
    <property type="match status" value="1"/>
</dbReference>
<dbReference type="RefSeq" id="WP_102523464.1">
    <property type="nucleotide sequence ID" value="NZ_LT960611.1"/>
</dbReference>
<dbReference type="GO" id="GO:0015628">
    <property type="term" value="P:protein secretion by the type II secretion system"/>
    <property type="evidence" value="ECO:0007669"/>
    <property type="project" value="InterPro"/>
</dbReference>
<dbReference type="AlphaFoldDB" id="A0A2N8ZGQ9"/>
<evidence type="ECO:0000313" key="12">
    <source>
        <dbReference type="Proteomes" id="UP000235828"/>
    </source>
</evidence>
<name>A0A2N8ZGQ9_9VIBR</name>
<evidence type="ECO:0000256" key="3">
    <source>
        <dbReference type="ARBA" id="ARBA00021539"/>
    </source>
</evidence>
<comment type="similarity">
    <text evidence="2">Belongs to the GSP J family.</text>
</comment>
<dbReference type="Pfam" id="PF11612">
    <property type="entry name" value="T2SSJ"/>
    <property type="match status" value="1"/>
</dbReference>
<evidence type="ECO:0000256" key="8">
    <source>
        <dbReference type="ARBA" id="ARBA00022989"/>
    </source>
</evidence>
<dbReference type="KEGG" id="vta:A3112"/>
<dbReference type="Proteomes" id="UP000235828">
    <property type="component" value="Chromosome A"/>
</dbReference>
<proteinExistence type="inferred from homology"/>
<dbReference type="InterPro" id="IPR051621">
    <property type="entry name" value="T2SS_protein_J"/>
</dbReference>
<keyword evidence="6" id="KW-0997">Cell inner membrane</keyword>
<reference evidence="11 12" key="1">
    <citation type="submission" date="2017-10" db="EMBL/GenBank/DDBJ databases">
        <authorList>
            <person name="Banno H."/>
            <person name="Chua N.-H."/>
        </authorList>
    </citation>
    <scope>NUCLEOTIDE SEQUENCE [LARGE SCALE GENOMIC DNA]</scope>
    <source>
        <strain evidence="11">Vibrio tapetis CECT4600</strain>
    </source>
</reference>
<dbReference type="InterPro" id="IPR010055">
    <property type="entry name" value="T2SS_protein-GspJ"/>
</dbReference>
<keyword evidence="5" id="KW-0488">Methylation</keyword>
<dbReference type="GO" id="GO:0005886">
    <property type="term" value="C:plasma membrane"/>
    <property type="evidence" value="ECO:0007669"/>
    <property type="project" value="UniProtKB-SubCell"/>
</dbReference>
<keyword evidence="8 10" id="KW-1133">Transmembrane helix</keyword>
<evidence type="ECO:0000313" key="11">
    <source>
        <dbReference type="EMBL" id="SON51078.1"/>
    </source>
</evidence>
<accession>A0A2N8ZGQ9</accession>
<dbReference type="OrthoDB" id="9794345at2"/>
<evidence type="ECO:0000256" key="6">
    <source>
        <dbReference type="ARBA" id="ARBA00022519"/>
    </source>
</evidence>
<evidence type="ECO:0000256" key="7">
    <source>
        <dbReference type="ARBA" id="ARBA00022692"/>
    </source>
</evidence>
<keyword evidence="12" id="KW-1185">Reference proteome</keyword>
<dbReference type="InterPro" id="IPR045584">
    <property type="entry name" value="Pilin-like"/>
</dbReference>
<dbReference type="PANTHER" id="PTHR39583:SF2">
    <property type="entry name" value="TYPE II SECRETION SYSTEM PROTEIN J"/>
    <property type="match status" value="1"/>
</dbReference>
<dbReference type="NCBIfam" id="TIGR01711">
    <property type="entry name" value="gspJ"/>
    <property type="match status" value="1"/>
</dbReference>
<dbReference type="NCBIfam" id="TIGR02532">
    <property type="entry name" value="IV_pilin_GFxxxE"/>
    <property type="match status" value="1"/>
</dbReference>
<gene>
    <name evidence="11" type="primary">epsJ</name>
    <name evidence="11" type="ORF">VTAP4600_A3112</name>
</gene>
<dbReference type="SUPFAM" id="SSF54523">
    <property type="entry name" value="Pili subunits"/>
    <property type="match status" value="1"/>
</dbReference>
<dbReference type="Gene3D" id="2.10.70.20">
    <property type="entry name" value="gspk-gspi-gspj complex like domains"/>
    <property type="match status" value="1"/>
</dbReference>
<dbReference type="GO" id="GO:0015627">
    <property type="term" value="C:type II protein secretion system complex"/>
    <property type="evidence" value="ECO:0007669"/>
    <property type="project" value="InterPro"/>
</dbReference>
<organism evidence="11 12">
    <name type="scientific">Vibrio tapetis subsp. tapetis</name>
    <dbReference type="NCBI Taxonomy" id="1671868"/>
    <lineage>
        <taxon>Bacteria</taxon>
        <taxon>Pseudomonadati</taxon>
        <taxon>Pseudomonadota</taxon>
        <taxon>Gammaproteobacteria</taxon>
        <taxon>Vibrionales</taxon>
        <taxon>Vibrionaceae</taxon>
        <taxon>Vibrio</taxon>
    </lineage>
</organism>
<evidence type="ECO:0000256" key="2">
    <source>
        <dbReference type="ARBA" id="ARBA00011084"/>
    </source>
</evidence>
<dbReference type="PANTHER" id="PTHR39583">
    <property type="entry name" value="TYPE II SECRETION SYSTEM PROTEIN J-RELATED"/>
    <property type="match status" value="1"/>
</dbReference>
<dbReference type="Pfam" id="PF07963">
    <property type="entry name" value="N_methyl"/>
    <property type="match status" value="1"/>
</dbReference>
<protein>
    <recommendedName>
        <fullName evidence="3">Type II secretion system protein J</fullName>
    </recommendedName>
</protein>
<dbReference type="InterPro" id="IPR012902">
    <property type="entry name" value="N_methyl_site"/>
</dbReference>
<feature type="transmembrane region" description="Helical" evidence="10">
    <location>
        <begin position="12"/>
        <end position="33"/>
    </location>
</feature>
<keyword evidence="4" id="KW-1003">Cell membrane</keyword>
<evidence type="ECO:0000256" key="1">
    <source>
        <dbReference type="ARBA" id="ARBA00004377"/>
    </source>
</evidence>
<comment type="subcellular location">
    <subcellularLocation>
        <location evidence="1">Cell inner membrane</location>
        <topology evidence="1">Single-pass membrane protein</topology>
    </subcellularLocation>
</comment>
<evidence type="ECO:0000256" key="5">
    <source>
        <dbReference type="ARBA" id="ARBA00022481"/>
    </source>
</evidence>
<keyword evidence="9 10" id="KW-0472">Membrane</keyword>